<dbReference type="Proteomes" id="UP000028701">
    <property type="component" value="Unassembled WGS sequence"/>
</dbReference>
<organism evidence="1 2">
    <name type="scientific">Agrobacterium rubi TR3 = NBRC 13261</name>
    <dbReference type="NCBI Taxonomy" id="1368415"/>
    <lineage>
        <taxon>Bacteria</taxon>
        <taxon>Pseudomonadati</taxon>
        <taxon>Pseudomonadota</taxon>
        <taxon>Alphaproteobacteria</taxon>
        <taxon>Hyphomicrobiales</taxon>
        <taxon>Rhizobiaceae</taxon>
        <taxon>Rhizobium/Agrobacterium group</taxon>
        <taxon>Agrobacterium</taxon>
    </lineage>
</organism>
<proteinExistence type="predicted"/>
<name>A0A081D252_9HYPH</name>
<dbReference type="eggNOG" id="COG4886">
    <property type="taxonomic scope" value="Bacteria"/>
</dbReference>
<dbReference type="AlphaFoldDB" id="A0A081D252"/>
<evidence type="ECO:0000313" key="1">
    <source>
        <dbReference type="EMBL" id="GAK72998.1"/>
    </source>
</evidence>
<evidence type="ECO:0000313" key="2">
    <source>
        <dbReference type="Proteomes" id="UP000028701"/>
    </source>
</evidence>
<comment type="caution">
    <text evidence="1">The sequence shown here is derived from an EMBL/GenBank/DDBJ whole genome shotgun (WGS) entry which is preliminary data.</text>
</comment>
<reference evidence="1 2" key="1">
    <citation type="submission" date="2014-08" db="EMBL/GenBank/DDBJ databases">
        <title>Whole genome shotgun sequence of Rhizobium rubi NBRC 13261.</title>
        <authorList>
            <person name="Katano-Makiyama Y."/>
            <person name="Hosoyama A."/>
            <person name="Hashimoto M."/>
            <person name="Hosoyama Y."/>
            <person name="Noguchi M."/>
            <person name="Tsuchikane K."/>
            <person name="Uohara A."/>
            <person name="Ohji S."/>
            <person name="Ichikawa N."/>
            <person name="Kimura A."/>
            <person name="Yamazoe A."/>
            <person name="Fujita N."/>
        </authorList>
    </citation>
    <scope>NUCLEOTIDE SEQUENCE [LARGE SCALE GENOMIC DNA]</scope>
    <source>
        <strain evidence="1 2">NBRC 13261</strain>
    </source>
</reference>
<sequence length="109" mass="11977">MSAPIDVSDRPVGSVSDWGRYLLNLTGPHSHILNTEAGRGNLIIGPASMGKKADLHVAPDEALNWSAFDPFSTPAGSPWPRYIDYHGDDSGFFDWSKHRKIEQFGWAPA</sequence>
<gene>
    <name evidence="1" type="ORF">RRU01S_29_01150</name>
</gene>
<protein>
    <submittedName>
        <fullName evidence="1">Uncharacterized protein</fullName>
    </submittedName>
</protein>
<accession>A0A081D252</accession>
<dbReference type="EMBL" id="BBJU01000029">
    <property type="protein sequence ID" value="GAK72998.1"/>
    <property type="molecule type" value="Genomic_DNA"/>
</dbReference>